<evidence type="ECO:0000313" key="1">
    <source>
        <dbReference type="EMBL" id="KAK3767038.1"/>
    </source>
</evidence>
<dbReference type="EMBL" id="JAWDGP010004172">
    <property type="protein sequence ID" value="KAK3767038.1"/>
    <property type="molecule type" value="Genomic_DNA"/>
</dbReference>
<proteinExistence type="predicted"/>
<gene>
    <name evidence="1" type="ORF">RRG08_054086</name>
</gene>
<dbReference type="Proteomes" id="UP001283361">
    <property type="component" value="Unassembled WGS sequence"/>
</dbReference>
<organism evidence="1 2">
    <name type="scientific">Elysia crispata</name>
    <name type="common">lettuce slug</name>
    <dbReference type="NCBI Taxonomy" id="231223"/>
    <lineage>
        <taxon>Eukaryota</taxon>
        <taxon>Metazoa</taxon>
        <taxon>Spiralia</taxon>
        <taxon>Lophotrochozoa</taxon>
        <taxon>Mollusca</taxon>
        <taxon>Gastropoda</taxon>
        <taxon>Heterobranchia</taxon>
        <taxon>Euthyneura</taxon>
        <taxon>Panpulmonata</taxon>
        <taxon>Sacoglossa</taxon>
        <taxon>Placobranchoidea</taxon>
        <taxon>Plakobranchidae</taxon>
        <taxon>Elysia</taxon>
    </lineage>
</organism>
<keyword evidence="2" id="KW-1185">Reference proteome</keyword>
<reference evidence="1" key="1">
    <citation type="journal article" date="2023" name="G3 (Bethesda)">
        <title>A reference genome for the long-term kleptoplast-retaining sea slug Elysia crispata morphotype clarki.</title>
        <authorList>
            <person name="Eastman K.E."/>
            <person name="Pendleton A.L."/>
            <person name="Shaikh M.A."/>
            <person name="Suttiyut T."/>
            <person name="Ogas R."/>
            <person name="Tomko P."/>
            <person name="Gavelis G."/>
            <person name="Widhalm J.R."/>
            <person name="Wisecaver J.H."/>
        </authorList>
    </citation>
    <scope>NUCLEOTIDE SEQUENCE</scope>
    <source>
        <strain evidence="1">ECLA1</strain>
    </source>
</reference>
<name>A0AAE1DF11_9GAST</name>
<comment type="caution">
    <text evidence="1">The sequence shown here is derived from an EMBL/GenBank/DDBJ whole genome shotgun (WGS) entry which is preliminary data.</text>
</comment>
<protein>
    <submittedName>
        <fullName evidence="1">Uncharacterized protein</fullName>
    </submittedName>
</protein>
<dbReference type="AlphaFoldDB" id="A0AAE1DF11"/>
<sequence>MNVVFFLSLTAQAYFHPRINIRAGLSEAAVVGSLPVFAVTIRSNRLSVSVYVDEQIKEREFWESSQQSSASEQSSHWLRPFERDTLRSYLYKTSTSTSLNR</sequence>
<accession>A0AAE1DF11</accession>
<evidence type="ECO:0000313" key="2">
    <source>
        <dbReference type="Proteomes" id="UP001283361"/>
    </source>
</evidence>